<keyword evidence="2" id="KW-1185">Reference proteome</keyword>
<dbReference type="Gramene" id="CDP02866">
    <property type="protein sequence ID" value="CDP02866"/>
    <property type="gene ID" value="GSCOC_T00041265001"/>
</dbReference>
<sequence length="114" mass="13002">MTTMTTRLVTVPGFSELRNKTGPKLENEPTYHGQESYVVVQNIFCLESQNVVFKVVGEIKEFLCFHKSWILVRRSEDGNSLDSYCIVNPATEEVVDLPAYEYSFFPTAGFLLHC</sequence>
<dbReference type="InParanoid" id="A0A068U2Y7"/>
<protein>
    <submittedName>
        <fullName evidence="1">Uncharacterized protein</fullName>
    </submittedName>
</protein>
<dbReference type="AlphaFoldDB" id="A0A068U2Y7"/>
<proteinExistence type="predicted"/>
<reference evidence="2" key="1">
    <citation type="journal article" date="2014" name="Science">
        <title>The coffee genome provides insight into the convergent evolution of caffeine biosynthesis.</title>
        <authorList>
            <person name="Denoeud F."/>
            <person name="Carretero-Paulet L."/>
            <person name="Dereeper A."/>
            <person name="Droc G."/>
            <person name="Guyot R."/>
            <person name="Pietrella M."/>
            <person name="Zheng C."/>
            <person name="Alberti A."/>
            <person name="Anthony F."/>
            <person name="Aprea G."/>
            <person name="Aury J.M."/>
            <person name="Bento P."/>
            <person name="Bernard M."/>
            <person name="Bocs S."/>
            <person name="Campa C."/>
            <person name="Cenci A."/>
            <person name="Combes M.C."/>
            <person name="Crouzillat D."/>
            <person name="Da Silva C."/>
            <person name="Daddiego L."/>
            <person name="De Bellis F."/>
            <person name="Dussert S."/>
            <person name="Garsmeur O."/>
            <person name="Gayraud T."/>
            <person name="Guignon V."/>
            <person name="Jahn K."/>
            <person name="Jamilloux V."/>
            <person name="Joet T."/>
            <person name="Labadie K."/>
            <person name="Lan T."/>
            <person name="Leclercq J."/>
            <person name="Lepelley M."/>
            <person name="Leroy T."/>
            <person name="Li L.T."/>
            <person name="Librado P."/>
            <person name="Lopez L."/>
            <person name="Munoz A."/>
            <person name="Noel B."/>
            <person name="Pallavicini A."/>
            <person name="Perrotta G."/>
            <person name="Poncet V."/>
            <person name="Pot D."/>
            <person name="Priyono X."/>
            <person name="Rigoreau M."/>
            <person name="Rouard M."/>
            <person name="Rozas J."/>
            <person name="Tranchant-Dubreuil C."/>
            <person name="VanBuren R."/>
            <person name="Zhang Q."/>
            <person name="Andrade A.C."/>
            <person name="Argout X."/>
            <person name="Bertrand B."/>
            <person name="de Kochko A."/>
            <person name="Graziosi G."/>
            <person name="Henry R.J."/>
            <person name="Jayarama X."/>
            <person name="Ming R."/>
            <person name="Nagai C."/>
            <person name="Rounsley S."/>
            <person name="Sankoff D."/>
            <person name="Giuliano G."/>
            <person name="Albert V.A."/>
            <person name="Wincker P."/>
            <person name="Lashermes P."/>
        </authorList>
    </citation>
    <scope>NUCLEOTIDE SEQUENCE [LARGE SCALE GENOMIC DNA]</scope>
    <source>
        <strain evidence="2">cv. DH200-94</strain>
    </source>
</reference>
<dbReference type="Proteomes" id="UP000295252">
    <property type="component" value="Chromosome VIII"/>
</dbReference>
<organism evidence="1 2">
    <name type="scientific">Coffea canephora</name>
    <name type="common">Robusta coffee</name>
    <dbReference type="NCBI Taxonomy" id="49390"/>
    <lineage>
        <taxon>Eukaryota</taxon>
        <taxon>Viridiplantae</taxon>
        <taxon>Streptophyta</taxon>
        <taxon>Embryophyta</taxon>
        <taxon>Tracheophyta</taxon>
        <taxon>Spermatophyta</taxon>
        <taxon>Magnoliopsida</taxon>
        <taxon>eudicotyledons</taxon>
        <taxon>Gunneridae</taxon>
        <taxon>Pentapetalae</taxon>
        <taxon>asterids</taxon>
        <taxon>lamiids</taxon>
        <taxon>Gentianales</taxon>
        <taxon>Rubiaceae</taxon>
        <taxon>Ixoroideae</taxon>
        <taxon>Gardenieae complex</taxon>
        <taxon>Bertiereae - Coffeeae clade</taxon>
        <taxon>Coffeeae</taxon>
        <taxon>Coffea</taxon>
    </lineage>
</organism>
<evidence type="ECO:0000313" key="1">
    <source>
        <dbReference type="EMBL" id="CDP02866.1"/>
    </source>
</evidence>
<evidence type="ECO:0000313" key="2">
    <source>
        <dbReference type="Proteomes" id="UP000295252"/>
    </source>
</evidence>
<gene>
    <name evidence="1" type="ORF">GSCOC_T00041265001</name>
</gene>
<dbReference type="EMBL" id="HG739093">
    <property type="protein sequence ID" value="CDP02866.1"/>
    <property type="molecule type" value="Genomic_DNA"/>
</dbReference>
<name>A0A068U2Y7_COFCA</name>
<accession>A0A068U2Y7</accession>